<feature type="region of interest" description="Disordered" evidence="5">
    <location>
        <begin position="519"/>
        <end position="546"/>
    </location>
</feature>
<feature type="transmembrane region" description="Helical" evidence="6">
    <location>
        <begin position="87"/>
        <end position="112"/>
    </location>
</feature>
<name>A0A9P5Z1P6_9AGAR</name>
<keyword evidence="4 6" id="KW-0472">Membrane</keyword>
<feature type="transmembrane region" description="Helical" evidence="6">
    <location>
        <begin position="394"/>
        <end position="413"/>
    </location>
</feature>
<feature type="transmembrane region" description="Helical" evidence="6">
    <location>
        <begin position="419"/>
        <end position="443"/>
    </location>
</feature>
<proteinExistence type="predicted"/>
<dbReference type="PANTHER" id="PTHR23502:SF48">
    <property type="entry name" value="MULTIDRUG TRANSPORTER, PUTATIVE (AFU_ORTHOLOGUE AFUA_5G02700)-RELATED"/>
    <property type="match status" value="1"/>
</dbReference>
<gene>
    <name evidence="8" type="ORF">BDN70DRAFT_879086</name>
</gene>
<dbReference type="PANTHER" id="PTHR23502">
    <property type="entry name" value="MAJOR FACILITATOR SUPERFAMILY"/>
    <property type="match status" value="1"/>
</dbReference>
<evidence type="ECO:0000256" key="2">
    <source>
        <dbReference type="ARBA" id="ARBA00022692"/>
    </source>
</evidence>
<accession>A0A9P5Z1P6</accession>
<keyword evidence="9" id="KW-1185">Reference proteome</keyword>
<dbReference type="AlphaFoldDB" id="A0A9P5Z1P6"/>
<feature type="transmembrane region" description="Helical" evidence="6">
    <location>
        <begin position="488"/>
        <end position="509"/>
    </location>
</feature>
<comment type="caution">
    <text evidence="8">The sequence shown here is derived from an EMBL/GenBank/DDBJ whole genome shotgun (WGS) entry which is preliminary data.</text>
</comment>
<dbReference type="InterPro" id="IPR005829">
    <property type="entry name" value="Sugar_transporter_CS"/>
</dbReference>
<organism evidence="8 9">
    <name type="scientific">Pholiota conissans</name>
    <dbReference type="NCBI Taxonomy" id="109636"/>
    <lineage>
        <taxon>Eukaryota</taxon>
        <taxon>Fungi</taxon>
        <taxon>Dikarya</taxon>
        <taxon>Basidiomycota</taxon>
        <taxon>Agaricomycotina</taxon>
        <taxon>Agaricomycetes</taxon>
        <taxon>Agaricomycetidae</taxon>
        <taxon>Agaricales</taxon>
        <taxon>Agaricineae</taxon>
        <taxon>Strophariaceae</taxon>
        <taxon>Pholiota</taxon>
    </lineage>
</organism>
<feature type="domain" description="Major facilitator superfamily (MFS) profile" evidence="7">
    <location>
        <begin position="89"/>
        <end position="514"/>
    </location>
</feature>
<dbReference type="InterPro" id="IPR020846">
    <property type="entry name" value="MFS_dom"/>
</dbReference>
<feature type="transmembrane region" description="Helical" evidence="6">
    <location>
        <begin position="356"/>
        <end position="373"/>
    </location>
</feature>
<evidence type="ECO:0000256" key="5">
    <source>
        <dbReference type="SAM" id="MobiDB-lite"/>
    </source>
</evidence>
<evidence type="ECO:0000313" key="9">
    <source>
        <dbReference type="Proteomes" id="UP000807469"/>
    </source>
</evidence>
<dbReference type="GO" id="GO:0005886">
    <property type="term" value="C:plasma membrane"/>
    <property type="evidence" value="ECO:0007669"/>
    <property type="project" value="TreeGrafter"/>
</dbReference>
<dbReference type="Gene3D" id="1.20.1250.20">
    <property type="entry name" value="MFS general substrate transporter like domains"/>
    <property type="match status" value="1"/>
</dbReference>
<sequence length="546" mass="60675">MPSEPIEAGFSFPPALTKEQDEEYRQLDAENLEPILSRQTTHGGEPLQRVHTLRELEEVRTKEGYLLVGFDKGSGEDPREWGNGKKWLVTLTASTLCLSVAIGSSIVTGDMVGPTKEFGAQQEVINLTVTCFVMGFGIGPLFMAPLSEIFGRRPVYILSMFFYFIFTLPSALAHNAATLVVGRMIAGLSASAPMCNIGGSIADVWAIEERGAPMAIFSMTLFAGPCVGPMVAGWIGMRAGWRWIYWVLFIFVGASFALTLVMPETLAPILLRRKAEKLRKETGDDRHRTLEELDKVPFSETLKMALFRPFLMLFQEPIVIFMSCYLSFIYSILYLLFFAFPIAFAEIRGFSDGMTGITFVSIMLGIFGAGAFVPVQEKIYANATRNGTYPEARLYPMMAGCFVLPVALFIFAFTGAYSWVHWIGPCISGTLFGIAMIMIYISANSYIIDSYSNFAASAMAAKTLLRSEIGAMVPLFVTQMFHNMGFQWAGLLLALISCAIAPIPFFFFFHGEKIRTRSKRASQNKRRTDEMVSAEKATYTPEKPLR</sequence>
<dbReference type="OrthoDB" id="6770063at2759"/>
<feature type="transmembrane region" description="Helical" evidence="6">
    <location>
        <begin position="155"/>
        <end position="173"/>
    </location>
</feature>
<evidence type="ECO:0000256" key="4">
    <source>
        <dbReference type="ARBA" id="ARBA00023136"/>
    </source>
</evidence>
<dbReference type="InterPro" id="IPR036259">
    <property type="entry name" value="MFS_trans_sf"/>
</dbReference>
<evidence type="ECO:0000256" key="3">
    <source>
        <dbReference type="ARBA" id="ARBA00022989"/>
    </source>
</evidence>
<dbReference type="InterPro" id="IPR011701">
    <property type="entry name" value="MFS"/>
</dbReference>
<keyword evidence="2 6" id="KW-0812">Transmembrane</keyword>
<comment type="subcellular location">
    <subcellularLocation>
        <location evidence="1">Membrane</location>
        <topology evidence="1">Multi-pass membrane protein</topology>
    </subcellularLocation>
</comment>
<reference evidence="8" key="1">
    <citation type="submission" date="2020-11" db="EMBL/GenBank/DDBJ databases">
        <authorList>
            <consortium name="DOE Joint Genome Institute"/>
            <person name="Ahrendt S."/>
            <person name="Riley R."/>
            <person name="Andreopoulos W."/>
            <person name="Labutti K."/>
            <person name="Pangilinan J."/>
            <person name="Ruiz-Duenas F.J."/>
            <person name="Barrasa J.M."/>
            <person name="Sanchez-Garcia M."/>
            <person name="Camarero S."/>
            <person name="Miyauchi S."/>
            <person name="Serrano A."/>
            <person name="Linde D."/>
            <person name="Babiker R."/>
            <person name="Drula E."/>
            <person name="Ayuso-Fernandez I."/>
            <person name="Pacheco R."/>
            <person name="Padilla G."/>
            <person name="Ferreira P."/>
            <person name="Barriuso J."/>
            <person name="Kellner H."/>
            <person name="Castanera R."/>
            <person name="Alfaro M."/>
            <person name="Ramirez L."/>
            <person name="Pisabarro A.G."/>
            <person name="Kuo A."/>
            <person name="Tritt A."/>
            <person name="Lipzen A."/>
            <person name="He G."/>
            <person name="Yan M."/>
            <person name="Ng V."/>
            <person name="Cullen D."/>
            <person name="Martin F."/>
            <person name="Rosso M.-N."/>
            <person name="Henrissat B."/>
            <person name="Hibbett D."/>
            <person name="Martinez A.T."/>
            <person name="Grigoriev I.V."/>
        </authorList>
    </citation>
    <scope>NUCLEOTIDE SEQUENCE</scope>
    <source>
        <strain evidence="8">CIRM-BRFM 674</strain>
    </source>
</reference>
<dbReference type="EMBL" id="MU155218">
    <property type="protein sequence ID" value="KAF9479216.1"/>
    <property type="molecule type" value="Genomic_DNA"/>
</dbReference>
<evidence type="ECO:0000313" key="8">
    <source>
        <dbReference type="EMBL" id="KAF9479216.1"/>
    </source>
</evidence>
<dbReference type="GO" id="GO:0042908">
    <property type="term" value="P:xenobiotic transport"/>
    <property type="evidence" value="ECO:0007669"/>
    <property type="project" value="UniProtKB-ARBA"/>
</dbReference>
<dbReference type="GO" id="GO:0022857">
    <property type="term" value="F:transmembrane transporter activity"/>
    <property type="evidence" value="ECO:0007669"/>
    <property type="project" value="InterPro"/>
</dbReference>
<dbReference type="CDD" id="cd17323">
    <property type="entry name" value="MFS_Tpo1_MDR_like"/>
    <property type="match status" value="1"/>
</dbReference>
<evidence type="ECO:0000256" key="6">
    <source>
        <dbReference type="SAM" id="Phobius"/>
    </source>
</evidence>
<feature type="transmembrane region" description="Helical" evidence="6">
    <location>
        <begin position="318"/>
        <end position="344"/>
    </location>
</feature>
<feature type="transmembrane region" description="Helical" evidence="6">
    <location>
        <begin position="124"/>
        <end position="143"/>
    </location>
</feature>
<dbReference type="GO" id="GO:0140115">
    <property type="term" value="P:export across plasma membrane"/>
    <property type="evidence" value="ECO:0007669"/>
    <property type="project" value="UniProtKB-ARBA"/>
</dbReference>
<dbReference type="PROSITE" id="PS00216">
    <property type="entry name" value="SUGAR_TRANSPORT_1"/>
    <property type="match status" value="1"/>
</dbReference>
<feature type="transmembrane region" description="Helical" evidence="6">
    <location>
        <begin position="243"/>
        <end position="271"/>
    </location>
</feature>
<evidence type="ECO:0000256" key="1">
    <source>
        <dbReference type="ARBA" id="ARBA00004141"/>
    </source>
</evidence>
<evidence type="ECO:0000259" key="7">
    <source>
        <dbReference type="PROSITE" id="PS50850"/>
    </source>
</evidence>
<keyword evidence="3 6" id="KW-1133">Transmembrane helix</keyword>
<dbReference type="Pfam" id="PF07690">
    <property type="entry name" value="MFS_1"/>
    <property type="match status" value="1"/>
</dbReference>
<protein>
    <submittedName>
        <fullName evidence="8">MFS polyamine transporter</fullName>
    </submittedName>
</protein>
<dbReference type="FunFam" id="1.20.1250.20:FF:000011">
    <property type="entry name" value="MFS multidrug transporter, putative"/>
    <property type="match status" value="1"/>
</dbReference>
<dbReference type="SUPFAM" id="SSF103473">
    <property type="entry name" value="MFS general substrate transporter"/>
    <property type="match status" value="1"/>
</dbReference>
<dbReference type="Proteomes" id="UP000807469">
    <property type="component" value="Unassembled WGS sequence"/>
</dbReference>
<feature type="transmembrane region" description="Helical" evidence="6">
    <location>
        <begin position="214"/>
        <end position="237"/>
    </location>
</feature>
<dbReference type="PROSITE" id="PS50850">
    <property type="entry name" value="MFS"/>
    <property type="match status" value="1"/>
</dbReference>